<feature type="non-terminal residue" evidence="8">
    <location>
        <position position="1"/>
    </location>
</feature>
<keyword evidence="5" id="KW-0378">Hydrolase</keyword>
<dbReference type="InterPro" id="IPR033379">
    <property type="entry name" value="Acid_Pase_AS"/>
</dbReference>
<keyword evidence="6" id="KW-1015">Disulfide bond</keyword>
<dbReference type="Pfam" id="PF00328">
    <property type="entry name" value="His_Phos_2"/>
    <property type="match status" value="1"/>
</dbReference>
<dbReference type="PROSITE" id="PS00778">
    <property type="entry name" value="HIS_ACID_PHOSPHAT_2"/>
    <property type="match status" value="1"/>
</dbReference>
<comment type="catalytic activity">
    <reaction evidence="1">
        <text>a phosphate monoester + H2O = an alcohol + phosphate</text>
        <dbReference type="Rhea" id="RHEA:15017"/>
        <dbReference type="ChEBI" id="CHEBI:15377"/>
        <dbReference type="ChEBI" id="CHEBI:30879"/>
        <dbReference type="ChEBI" id="CHEBI:43474"/>
        <dbReference type="ChEBI" id="CHEBI:67140"/>
        <dbReference type="EC" id="3.1.3.2"/>
    </reaction>
</comment>
<dbReference type="InterPro" id="IPR029033">
    <property type="entry name" value="His_PPase_superfam"/>
</dbReference>
<gene>
    <name evidence="8" type="ORF">RN001_004555</name>
</gene>
<evidence type="ECO:0000256" key="3">
    <source>
        <dbReference type="ARBA" id="ARBA00012646"/>
    </source>
</evidence>
<evidence type="ECO:0000256" key="1">
    <source>
        <dbReference type="ARBA" id="ARBA00000032"/>
    </source>
</evidence>
<dbReference type="InterPro" id="IPR000560">
    <property type="entry name" value="His_Pase_clade-2"/>
</dbReference>
<organism evidence="8 9">
    <name type="scientific">Aquatica leii</name>
    <dbReference type="NCBI Taxonomy" id="1421715"/>
    <lineage>
        <taxon>Eukaryota</taxon>
        <taxon>Metazoa</taxon>
        <taxon>Ecdysozoa</taxon>
        <taxon>Arthropoda</taxon>
        <taxon>Hexapoda</taxon>
        <taxon>Insecta</taxon>
        <taxon>Pterygota</taxon>
        <taxon>Neoptera</taxon>
        <taxon>Endopterygota</taxon>
        <taxon>Coleoptera</taxon>
        <taxon>Polyphaga</taxon>
        <taxon>Elateriformia</taxon>
        <taxon>Elateroidea</taxon>
        <taxon>Lampyridae</taxon>
        <taxon>Luciolinae</taxon>
        <taxon>Aquatica</taxon>
    </lineage>
</organism>
<dbReference type="EMBL" id="JARPUR010000002">
    <property type="protein sequence ID" value="KAK4881236.1"/>
    <property type="molecule type" value="Genomic_DNA"/>
</dbReference>
<dbReference type="AlphaFoldDB" id="A0AAN7SA59"/>
<dbReference type="Gene3D" id="3.40.50.1240">
    <property type="entry name" value="Phosphoglycerate mutase-like"/>
    <property type="match status" value="1"/>
</dbReference>
<evidence type="ECO:0000313" key="9">
    <source>
        <dbReference type="Proteomes" id="UP001353858"/>
    </source>
</evidence>
<keyword evidence="9" id="KW-1185">Reference proteome</keyword>
<evidence type="ECO:0000256" key="6">
    <source>
        <dbReference type="ARBA" id="ARBA00023157"/>
    </source>
</evidence>
<evidence type="ECO:0000256" key="4">
    <source>
        <dbReference type="ARBA" id="ARBA00022729"/>
    </source>
</evidence>
<dbReference type="GO" id="GO:0003993">
    <property type="term" value="F:acid phosphatase activity"/>
    <property type="evidence" value="ECO:0007669"/>
    <property type="project" value="UniProtKB-EC"/>
</dbReference>
<dbReference type="Proteomes" id="UP001353858">
    <property type="component" value="Unassembled WGS sequence"/>
</dbReference>
<accession>A0AAN7SA59</accession>
<dbReference type="PANTHER" id="PTHR11567:SF211">
    <property type="entry name" value="PROSTATIC ACID PHOSPHATASE"/>
    <property type="match status" value="1"/>
</dbReference>
<dbReference type="CDD" id="cd07061">
    <property type="entry name" value="HP_HAP_like"/>
    <property type="match status" value="1"/>
</dbReference>
<protein>
    <recommendedName>
        <fullName evidence="3">acid phosphatase</fullName>
        <ecNumber evidence="3">3.1.3.2</ecNumber>
    </recommendedName>
</protein>
<dbReference type="InterPro" id="IPR050645">
    <property type="entry name" value="Histidine_acid_phosphatase"/>
</dbReference>
<reference evidence="9" key="1">
    <citation type="submission" date="2023-01" db="EMBL/GenBank/DDBJ databases">
        <title>Key to firefly adult light organ development and bioluminescence: homeobox transcription factors regulate luciferase expression and transportation to peroxisome.</title>
        <authorList>
            <person name="Fu X."/>
        </authorList>
    </citation>
    <scope>NUCLEOTIDE SEQUENCE [LARGE SCALE GENOMIC DNA]</scope>
</reference>
<dbReference type="EC" id="3.1.3.2" evidence="3"/>
<proteinExistence type="inferred from homology"/>
<dbReference type="PANTHER" id="PTHR11567">
    <property type="entry name" value="ACID PHOSPHATASE-RELATED"/>
    <property type="match status" value="1"/>
</dbReference>
<comment type="caution">
    <text evidence="8">The sequence shown here is derived from an EMBL/GenBank/DDBJ whole genome shotgun (WGS) entry which is preliminary data.</text>
</comment>
<sequence length="329" mass="38968">FFRHGSRLPDEHEMYPNDPYKNIFKEKFGQLTNRGKQESYHFGKILRTRYNDFLGEHFHPNMVYVKSTDTDRTKMTALLVLAGLFPPHNNDKWSDELNWLPIPELNRPDMYCPLYLQELNRVLNSEEALNILKSYNNTLEILSSKTGKVYKTFRDVFLFHQLLSTEKHMNLALPNWAADEYKSIQYLTNMQCYFENYNALLKKLNGGRMLAKVINNIKDKILNTLHPPEKKIFLYSGHDNNIINILSSLNLYKFNFPNYNSAIFIELHQNISKEYIVKIVYFKNINLKAKELKLPKCSTMCNFLKFKRNMLPYLPFNYTKECDSQILLD</sequence>
<evidence type="ECO:0000256" key="2">
    <source>
        <dbReference type="ARBA" id="ARBA00005375"/>
    </source>
</evidence>
<dbReference type="SUPFAM" id="SSF53254">
    <property type="entry name" value="Phosphoglycerate mutase-like"/>
    <property type="match status" value="1"/>
</dbReference>
<keyword evidence="4" id="KW-0732">Signal</keyword>
<keyword evidence="7" id="KW-0325">Glycoprotein</keyword>
<comment type="similarity">
    <text evidence="2">Belongs to the histidine acid phosphatase family.</text>
</comment>
<name>A0AAN7SA59_9COLE</name>
<evidence type="ECO:0000256" key="5">
    <source>
        <dbReference type="ARBA" id="ARBA00022801"/>
    </source>
</evidence>
<evidence type="ECO:0000256" key="7">
    <source>
        <dbReference type="ARBA" id="ARBA00023180"/>
    </source>
</evidence>
<evidence type="ECO:0000313" key="8">
    <source>
        <dbReference type="EMBL" id="KAK4881236.1"/>
    </source>
</evidence>